<keyword evidence="4 10" id="KW-0812">Transmembrane</keyword>
<evidence type="ECO:0000256" key="2">
    <source>
        <dbReference type="ARBA" id="ARBA00022448"/>
    </source>
</evidence>
<comment type="subcellular location">
    <subcellularLocation>
        <location evidence="1">Cell membrane</location>
        <topology evidence="1">Single-pass membrane protein</topology>
    </subcellularLocation>
</comment>
<reference evidence="11" key="1">
    <citation type="submission" date="2020-05" db="EMBL/GenBank/DDBJ databases">
        <authorList>
            <person name="Chiriac C."/>
            <person name="Salcher M."/>
            <person name="Ghai R."/>
            <person name="Kavagutti S V."/>
        </authorList>
    </citation>
    <scope>NUCLEOTIDE SEQUENCE</scope>
</reference>
<evidence type="ECO:0000256" key="5">
    <source>
        <dbReference type="ARBA" id="ARBA00022927"/>
    </source>
</evidence>
<name>A0A6J7MXE1_9ZZZZ</name>
<dbReference type="GO" id="GO:0015031">
    <property type="term" value="P:protein transport"/>
    <property type="evidence" value="ECO:0007669"/>
    <property type="project" value="UniProtKB-KW"/>
</dbReference>
<evidence type="ECO:0000256" key="7">
    <source>
        <dbReference type="ARBA" id="ARBA00023010"/>
    </source>
</evidence>
<keyword evidence="2" id="KW-0813">Transport</keyword>
<evidence type="ECO:0000256" key="6">
    <source>
        <dbReference type="ARBA" id="ARBA00022989"/>
    </source>
</evidence>
<gene>
    <name evidence="11" type="ORF">UFOPK3957_00596</name>
</gene>
<evidence type="ECO:0000256" key="4">
    <source>
        <dbReference type="ARBA" id="ARBA00022692"/>
    </source>
</evidence>
<keyword evidence="5" id="KW-0653">Protein transport</keyword>
<evidence type="ECO:0000313" key="11">
    <source>
        <dbReference type="EMBL" id="CAB4983682.1"/>
    </source>
</evidence>
<evidence type="ECO:0000256" key="8">
    <source>
        <dbReference type="ARBA" id="ARBA00023136"/>
    </source>
</evidence>
<sequence length="107" mass="11026">MDFVTILPLLLIGVVFYLLVLRPQKARQKAQAAMIAAVAPGSSIMTTAGVFGTVVASSADEVSLEIAPGVVIRMLPAAIAKVIPVEESSEADTAGESDKPSSDQSAQ</sequence>
<dbReference type="PANTHER" id="PTHR33909:SF1">
    <property type="entry name" value="SEC TRANSLOCON ACCESSORY COMPLEX SUBUNIT YAJC"/>
    <property type="match status" value="1"/>
</dbReference>
<dbReference type="PRINTS" id="PR01853">
    <property type="entry name" value="YAJCTRNLCASE"/>
</dbReference>
<dbReference type="EMBL" id="CAFBOM010000077">
    <property type="protein sequence ID" value="CAB4983682.1"/>
    <property type="molecule type" value="Genomic_DNA"/>
</dbReference>
<protein>
    <submittedName>
        <fullName evidence="11">Unannotated protein</fullName>
    </submittedName>
</protein>
<keyword evidence="3" id="KW-1003">Cell membrane</keyword>
<keyword evidence="7" id="KW-0811">Translocation</keyword>
<feature type="region of interest" description="Disordered" evidence="9">
    <location>
        <begin position="86"/>
        <end position="107"/>
    </location>
</feature>
<dbReference type="Pfam" id="PF02699">
    <property type="entry name" value="YajC"/>
    <property type="match status" value="1"/>
</dbReference>
<proteinExistence type="predicted"/>
<evidence type="ECO:0000256" key="10">
    <source>
        <dbReference type="SAM" id="Phobius"/>
    </source>
</evidence>
<dbReference type="SMART" id="SM01323">
    <property type="entry name" value="YajC"/>
    <property type="match status" value="1"/>
</dbReference>
<keyword evidence="6 10" id="KW-1133">Transmembrane helix</keyword>
<keyword evidence="8 10" id="KW-0472">Membrane</keyword>
<dbReference type="AlphaFoldDB" id="A0A6J7MXE1"/>
<dbReference type="NCBIfam" id="TIGR00739">
    <property type="entry name" value="yajC"/>
    <property type="match status" value="1"/>
</dbReference>
<dbReference type="GO" id="GO:0005886">
    <property type="term" value="C:plasma membrane"/>
    <property type="evidence" value="ECO:0007669"/>
    <property type="project" value="UniProtKB-SubCell"/>
</dbReference>
<evidence type="ECO:0000256" key="3">
    <source>
        <dbReference type="ARBA" id="ARBA00022475"/>
    </source>
</evidence>
<accession>A0A6J7MXE1</accession>
<feature type="transmembrane region" description="Helical" evidence="10">
    <location>
        <begin position="33"/>
        <end position="56"/>
    </location>
</feature>
<evidence type="ECO:0000256" key="1">
    <source>
        <dbReference type="ARBA" id="ARBA00004162"/>
    </source>
</evidence>
<organism evidence="11">
    <name type="scientific">freshwater metagenome</name>
    <dbReference type="NCBI Taxonomy" id="449393"/>
    <lineage>
        <taxon>unclassified sequences</taxon>
        <taxon>metagenomes</taxon>
        <taxon>ecological metagenomes</taxon>
    </lineage>
</organism>
<feature type="transmembrane region" description="Helical" evidence="10">
    <location>
        <begin position="6"/>
        <end position="21"/>
    </location>
</feature>
<evidence type="ECO:0000256" key="9">
    <source>
        <dbReference type="SAM" id="MobiDB-lite"/>
    </source>
</evidence>
<dbReference type="PANTHER" id="PTHR33909">
    <property type="entry name" value="SEC TRANSLOCON ACCESSORY COMPLEX SUBUNIT YAJC"/>
    <property type="match status" value="1"/>
</dbReference>
<dbReference type="InterPro" id="IPR003849">
    <property type="entry name" value="Preprotein_translocase_YajC"/>
</dbReference>